<dbReference type="InterPro" id="IPR005247">
    <property type="entry name" value="YbhB_YbcL/LppC-like"/>
</dbReference>
<gene>
    <name evidence="1" type="ORF">Terrestrivirus1_154</name>
</gene>
<proteinExistence type="predicted"/>
<protein>
    <submittedName>
        <fullName evidence="1">YbhB/YbcL family Raf kinase inhibitor-like protein</fullName>
    </submittedName>
</protein>
<reference evidence="1" key="1">
    <citation type="submission" date="2018-10" db="EMBL/GenBank/DDBJ databases">
        <title>Hidden diversity of soil giant viruses.</title>
        <authorList>
            <person name="Schulz F."/>
            <person name="Alteio L."/>
            <person name="Goudeau D."/>
            <person name="Ryan E.M."/>
            <person name="Malmstrom R.R."/>
            <person name="Blanchard J."/>
            <person name="Woyke T."/>
        </authorList>
    </citation>
    <scope>NUCLEOTIDE SEQUENCE</scope>
    <source>
        <strain evidence="1">TEV1</strain>
    </source>
</reference>
<dbReference type="InterPro" id="IPR008914">
    <property type="entry name" value="PEBP"/>
</dbReference>
<dbReference type="PANTHER" id="PTHR30289">
    <property type="entry name" value="UNCHARACTERIZED PROTEIN YBCL-RELATED"/>
    <property type="match status" value="1"/>
</dbReference>
<organism evidence="1">
    <name type="scientific">Terrestrivirus sp</name>
    <dbReference type="NCBI Taxonomy" id="2487775"/>
    <lineage>
        <taxon>Viruses</taxon>
        <taxon>Varidnaviria</taxon>
        <taxon>Bamfordvirae</taxon>
        <taxon>Nucleocytoviricota</taxon>
        <taxon>Megaviricetes</taxon>
        <taxon>Imitervirales</taxon>
        <taxon>Mimiviridae</taxon>
        <taxon>Klosneuvirinae</taxon>
    </lineage>
</organism>
<dbReference type="InterPro" id="IPR036610">
    <property type="entry name" value="PEBP-like_sf"/>
</dbReference>
<dbReference type="CDD" id="cd00865">
    <property type="entry name" value="PEBP_bact_arch"/>
    <property type="match status" value="1"/>
</dbReference>
<dbReference type="PANTHER" id="PTHR30289:SF1">
    <property type="entry name" value="PEBP (PHOSPHATIDYLETHANOLAMINE-BINDING PROTEIN) FAMILY PROTEIN"/>
    <property type="match status" value="1"/>
</dbReference>
<dbReference type="Gene3D" id="3.90.280.10">
    <property type="entry name" value="PEBP-like"/>
    <property type="match status" value="1"/>
</dbReference>
<evidence type="ECO:0000313" key="1">
    <source>
        <dbReference type="EMBL" id="AYV75280.1"/>
    </source>
</evidence>
<dbReference type="SUPFAM" id="SSF49777">
    <property type="entry name" value="PEBP-like"/>
    <property type="match status" value="1"/>
</dbReference>
<dbReference type="NCBIfam" id="TIGR00481">
    <property type="entry name" value="YbhB/YbcL family Raf kinase inhibitor-like protein"/>
    <property type="match status" value="1"/>
</dbReference>
<sequence>MQLNINDFEEPTMKLEYTRYGTNTQPTISWDNAPPHAVELVLLCYDPDAKPLCGKTWLHWFVYGIDPTTKTLVDTKYTVGLNDFKNTVYDGPQPPNDVPHNYHFTLYTLNKKTSFEMGKKLGFEKIYDTIKDSVIDTVEIVKAFTKPN</sequence>
<name>A0A3G4ZKC1_9VIRU</name>
<accession>A0A3G4ZKC1</accession>
<dbReference type="EMBL" id="MK071979">
    <property type="protein sequence ID" value="AYV75280.1"/>
    <property type="molecule type" value="Genomic_DNA"/>
</dbReference>
<dbReference type="Pfam" id="PF01161">
    <property type="entry name" value="PBP"/>
    <property type="match status" value="1"/>
</dbReference>